<protein>
    <recommendedName>
        <fullName evidence="4">General stress protein</fullName>
    </recommendedName>
</protein>
<feature type="transmembrane region" description="Helical" evidence="1">
    <location>
        <begin position="21"/>
        <end position="42"/>
    </location>
</feature>
<dbReference type="RefSeq" id="WP_035377663.1">
    <property type="nucleotide sequence ID" value="NZ_AZQP01000003.1"/>
</dbReference>
<dbReference type="EMBL" id="AZQP01000003">
    <property type="protein sequence ID" value="EYE89567.1"/>
    <property type="molecule type" value="Genomic_DNA"/>
</dbReference>
<organism evidence="2 3">
    <name type="scientific">Fervidicella metallireducens AeB</name>
    <dbReference type="NCBI Taxonomy" id="1403537"/>
    <lineage>
        <taxon>Bacteria</taxon>
        <taxon>Bacillati</taxon>
        <taxon>Bacillota</taxon>
        <taxon>Clostridia</taxon>
        <taxon>Eubacteriales</taxon>
        <taxon>Clostridiaceae</taxon>
        <taxon>Fervidicella</taxon>
    </lineage>
</organism>
<keyword evidence="3" id="KW-1185">Reference proteome</keyword>
<keyword evidence="1" id="KW-1133">Transmembrane helix</keyword>
<dbReference type="Proteomes" id="UP000019681">
    <property type="component" value="Unassembled WGS sequence"/>
</dbReference>
<evidence type="ECO:0000313" key="3">
    <source>
        <dbReference type="Proteomes" id="UP000019681"/>
    </source>
</evidence>
<accession>A0A017RY50</accession>
<proteinExistence type="predicted"/>
<evidence type="ECO:0008006" key="4">
    <source>
        <dbReference type="Google" id="ProtNLM"/>
    </source>
</evidence>
<sequence>MVKKIQFDINGKKRAKKNLAKGLAIGAAAGTAIGALAGLIFAPKSGKETRNEIKENVTSGVKKAADEVKNASSKIVNEAKKLVKKEPVAVISSDDNIEDAVLEAAEVPEEVE</sequence>
<keyword evidence="1" id="KW-0472">Membrane</keyword>
<reference evidence="2 3" key="1">
    <citation type="journal article" date="2014" name="Genome Announc.">
        <title>Draft Genome Sequence of Fervidicella metallireducens Strain AeBT, an Iron-Reducing Thermoanaerobe from the Great Artesian Basin.</title>
        <authorList>
            <person name="Patel B.K."/>
        </authorList>
    </citation>
    <scope>NUCLEOTIDE SEQUENCE [LARGE SCALE GENOMIC DNA]</scope>
    <source>
        <strain evidence="2 3">AeB</strain>
    </source>
</reference>
<comment type="caution">
    <text evidence="2">The sequence shown here is derived from an EMBL/GenBank/DDBJ whole genome shotgun (WGS) entry which is preliminary data.</text>
</comment>
<dbReference type="AlphaFoldDB" id="A0A017RY50"/>
<dbReference type="InterPro" id="IPR024623">
    <property type="entry name" value="YtxH"/>
</dbReference>
<keyword evidence="1" id="KW-0812">Transmembrane</keyword>
<dbReference type="InterPro" id="IPR052928">
    <property type="entry name" value="Desiccation-related_membrane"/>
</dbReference>
<name>A0A017RY50_9CLOT</name>
<dbReference type="Pfam" id="PF12732">
    <property type="entry name" value="YtxH"/>
    <property type="match status" value="1"/>
</dbReference>
<dbReference type="PANTHER" id="PTHR35792:SF2">
    <property type="entry name" value="GENERAL STRESS PROTEIN"/>
    <property type="match status" value="1"/>
</dbReference>
<dbReference type="PANTHER" id="PTHR35792">
    <property type="entry name" value="GENERAL STRESS PROTEIN"/>
    <property type="match status" value="1"/>
</dbReference>
<gene>
    <name evidence="2" type="ORF">Q428_01990</name>
</gene>
<evidence type="ECO:0000313" key="2">
    <source>
        <dbReference type="EMBL" id="EYE89567.1"/>
    </source>
</evidence>
<evidence type="ECO:0000256" key="1">
    <source>
        <dbReference type="SAM" id="Phobius"/>
    </source>
</evidence>